<dbReference type="EMBL" id="MU276442">
    <property type="protein sequence ID" value="KAI0038664.1"/>
    <property type="molecule type" value="Genomic_DNA"/>
</dbReference>
<dbReference type="Proteomes" id="UP000814033">
    <property type="component" value="Unassembled WGS sequence"/>
</dbReference>
<name>A0ACB8R3G9_9AGAM</name>
<evidence type="ECO:0000313" key="1">
    <source>
        <dbReference type="EMBL" id="KAI0038664.1"/>
    </source>
</evidence>
<accession>A0ACB8R3G9</accession>
<sequence>MYHASLPNLLEKQKTYLRLTSSRIVAISRPESMRVSKSCCCSTKPHRSAPRNHHGKRKLSRQPEVPQQPHSSFGGQPIQRATSGVHISNSRLSHGVSPLACRIRYSLYELMFAAAEKHTKRPNGERDACRCQTKTKASSARIRVKAGDIEPFMLPLFTFTTMRTWYQNRFYERQTGSHPRIEFSGTSFGAKLTGAFNVAAFLEQTKNDAAITDTIRTALFTDMNPYQVCFFEKDERDPVPDICIVNALASPRPCVKVQTRGARRTTLDNTSWNIWMAGISHETSRPIEPHQVGIYQELLKHTMDNALRYGRRHPPKIRRRARRCGEWQPAGMGDHPDHWRQFMTFSDDMSVVLEDEQETKDVVVEDL</sequence>
<comment type="caution">
    <text evidence="1">The sequence shown here is derived from an EMBL/GenBank/DDBJ whole genome shotgun (WGS) entry which is preliminary data.</text>
</comment>
<reference evidence="1" key="1">
    <citation type="submission" date="2021-02" db="EMBL/GenBank/DDBJ databases">
        <authorList>
            <consortium name="DOE Joint Genome Institute"/>
            <person name="Ahrendt S."/>
            <person name="Looney B.P."/>
            <person name="Miyauchi S."/>
            <person name="Morin E."/>
            <person name="Drula E."/>
            <person name="Courty P.E."/>
            <person name="Chicoki N."/>
            <person name="Fauchery L."/>
            <person name="Kohler A."/>
            <person name="Kuo A."/>
            <person name="Labutti K."/>
            <person name="Pangilinan J."/>
            <person name="Lipzen A."/>
            <person name="Riley R."/>
            <person name="Andreopoulos W."/>
            <person name="He G."/>
            <person name="Johnson J."/>
            <person name="Barry K.W."/>
            <person name="Grigoriev I.V."/>
            <person name="Nagy L."/>
            <person name="Hibbett D."/>
            <person name="Henrissat B."/>
            <person name="Matheny P.B."/>
            <person name="Labbe J."/>
            <person name="Martin F."/>
        </authorList>
    </citation>
    <scope>NUCLEOTIDE SEQUENCE</scope>
    <source>
        <strain evidence="1">FP105234-sp</strain>
    </source>
</reference>
<reference evidence="1" key="2">
    <citation type="journal article" date="2022" name="New Phytol.">
        <title>Evolutionary transition to the ectomycorrhizal habit in the genomes of a hyperdiverse lineage of mushroom-forming fungi.</title>
        <authorList>
            <person name="Looney B."/>
            <person name="Miyauchi S."/>
            <person name="Morin E."/>
            <person name="Drula E."/>
            <person name="Courty P.E."/>
            <person name="Kohler A."/>
            <person name="Kuo A."/>
            <person name="LaButti K."/>
            <person name="Pangilinan J."/>
            <person name="Lipzen A."/>
            <person name="Riley R."/>
            <person name="Andreopoulos W."/>
            <person name="He G."/>
            <person name="Johnson J."/>
            <person name="Nolan M."/>
            <person name="Tritt A."/>
            <person name="Barry K.W."/>
            <person name="Grigoriev I.V."/>
            <person name="Nagy L.G."/>
            <person name="Hibbett D."/>
            <person name="Henrissat B."/>
            <person name="Matheny P.B."/>
            <person name="Labbe J."/>
            <person name="Martin F.M."/>
        </authorList>
    </citation>
    <scope>NUCLEOTIDE SEQUENCE</scope>
    <source>
        <strain evidence="1">FP105234-sp</strain>
    </source>
</reference>
<protein>
    <submittedName>
        <fullName evidence="1">Uncharacterized protein</fullName>
    </submittedName>
</protein>
<gene>
    <name evidence="1" type="ORF">FA95DRAFT_1600056</name>
</gene>
<keyword evidence="2" id="KW-1185">Reference proteome</keyword>
<organism evidence="1 2">
    <name type="scientific">Auriscalpium vulgare</name>
    <dbReference type="NCBI Taxonomy" id="40419"/>
    <lineage>
        <taxon>Eukaryota</taxon>
        <taxon>Fungi</taxon>
        <taxon>Dikarya</taxon>
        <taxon>Basidiomycota</taxon>
        <taxon>Agaricomycotina</taxon>
        <taxon>Agaricomycetes</taxon>
        <taxon>Russulales</taxon>
        <taxon>Auriscalpiaceae</taxon>
        <taxon>Auriscalpium</taxon>
    </lineage>
</organism>
<proteinExistence type="predicted"/>
<evidence type="ECO:0000313" key="2">
    <source>
        <dbReference type="Proteomes" id="UP000814033"/>
    </source>
</evidence>